<evidence type="ECO:0000313" key="2">
    <source>
        <dbReference type="EMBL" id="EFU33321.1"/>
    </source>
</evidence>
<dbReference type="RefSeq" id="WP_000326090.1">
    <property type="nucleotide sequence ID" value="NZ_ADWQ01000034.1"/>
</dbReference>
<protein>
    <recommendedName>
        <fullName evidence="1">IstB-like ATP-binding domain-containing protein</fullName>
    </recommendedName>
</protein>
<dbReference type="Gene3D" id="3.40.50.300">
    <property type="entry name" value="P-loop containing nucleotide triphosphate hydrolases"/>
    <property type="match status" value="1"/>
</dbReference>
<evidence type="ECO:0000313" key="3">
    <source>
        <dbReference type="Proteomes" id="UP000005056"/>
    </source>
</evidence>
<gene>
    <name evidence="2" type="ORF">HMPREF9350_04810</name>
</gene>
<dbReference type="GO" id="GO:0005524">
    <property type="term" value="F:ATP binding"/>
    <property type="evidence" value="ECO:0007669"/>
    <property type="project" value="InterPro"/>
</dbReference>
<feature type="non-terminal residue" evidence="2">
    <location>
        <position position="1"/>
    </location>
</feature>
<accession>A0AAN3SD46</accession>
<dbReference type="AlphaFoldDB" id="A0AAN3SD46"/>
<dbReference type="InterPro" id="IPR002611">
    <property type="entry name" value="IstB_ATP-bd"/>
</dbReference>
<dbReference type="Pfam" id="PF01695">
    <property type="entry name" value="IstB_IS21"/>
    <property type="match status" value="1"/>
</dbReference>
<evidence type="ECO:0000259" key="1">
    <source>
        <dbReference type="Pfam" id="PF01695"/>
    </source>
</evidence>
<dbReference type="InterPro" id="IPR027417">
    <property type="entry name" value="P-loop_NTPase"/>
</dbReference>
<reference evidence="2 3" key="1">
    <citation type="submission" date="2010-09" db="EMBL/GenBank/DDBJ databases">
        <authorList>
            <person name="Weinstock G."/>
            <person name="Sodergren E."/>
            <person name="Clifton S."/>
            <person name="Fulton L."/>
            <person name="Fulton B."/>
            <person name="Courtney L."/>
            <person name="Fronick C."/>
            <person name="Harrison M."/>
            <person name="Strong C."/>
            <person name="Farmer C."/>
            <person name="Delahaunty K."/>
            <person name="Markovic C."/>
            <person name="Hall O."/>
            <person name="Minx P."/>
            <person name="Tomlinson C."/>
            <person name="Mitreva M."/>
            <person name="Hou S."/>
            <person name="Chen J."/>
            <person name="Wollam A."/>
            <person name="Pepin K.H."/>
            <person name="Johnson M."/>
            <person name="Bhonagiri V."/>
            <person name="Zhang X."/>
            <person name="Suruliraj S."/>
            <person name="Warren W."/>
            <person name="Chinwalla A."/>
            <person name="Mardis E.R."/>
            <person name="Wilson R.K."/>
        </authorList>
    </citation>
    <scope>NUCLEOTIDE SEQUENCE [LARGE SCALE GENOMIC DNA]</scope>
    <source>
        <strain evidence="2 3">MS 85-1</strain>
    </source>
</reference>
<dbReference type="Proteomes" id="UP000005056">
    <property type="component" value="Unassembled WGS sequence"/>
</dbReference>
<feature type="domain" description="IstB-like ATP-binding" evidence="1">
    <location>
        <begin position="2"/>
        <end position="45"/>
    </location>
</feature>
<organism evidence="2 3">
    <name type="scientific">Escherichia coli MS 85-1</name>
    <dbReference type="NCBI Taxonomy" id="679202"/>
    <lineage>
        <taxon>Bacteria</taxon>
        <taxon>Pseudomonadati</taxon>
        <taxon>Pseudomonadota</taxon>
        <taxon>Gammaproteobacteria</taxon>
        <taxon>Enterobacterales</taxon>
        <taxon>Enterobacteriaceae</taxon>
        <taxon>Escherichia</taxon>
    </lineage>
</organism>
<sequence>VVSQLPVENWYKMIGDSTHADAILDRLVHGSIKIELKGESMRKIQSPLTEGDQ</sequence>
<dbReference type="EMBL" id="ADWQ01000034">
    <property type="protein sequence ID" value="EFU33321.1"/>
    <property type="molecule type" value="Genomic_DNA"/>
</dbReference>
<comment type="caution">
    <text evidence="2">The sequence shown here is derived from an EMBL/GenBank/DDBJ whole genome shotgun (WGS) entry which is preliminary data.</text>
</comment>
<proteinExistence type="predicted"/>
<name>A0AAN3SD46_ECOLX</name>